<dbReference type="Pfam" id="PF11127">
    <property type="entry name" value="YgaP-like_TM"/>
    <property type="match status" value="1"/>
</dbReference>
<dbReference type="EMBL" id="CP104311">
    <property type="protein sequence ID" value="WWF00921.1"/>
    <property type="molecule type" value="Genomic_DNA"/>
</dbReference>
<feature type="region of interest" description="Disordered" evidence="1">
    <location>
        <begin position="64"/>
        <end position="87"/>
    </location>
</feature>
<dbReference type="Proteomes" id="UP001359308">
    <property type="component" value="Chromosome"/>
</dbReference>
<keyword evidence="5" id="KW-1185">Reference proteome</keyword>
<organism evidence="4 5">
    <name type="scientific">Methylococcus capsulatus</name>
    <dbReference type="NCBI Taxonomy" id="414"/>
    <lineage>
        <taxon>Bacteria</taxon>
        <taxon>Pseudomonadati</taxon>
        <taxon>Pseudomonadota</taxon>
        <taxon>Gammaproteobacteria</taxon>
        <taxon>Methylococcales</taxon>
        <taxon>Methylococcaceae</taxon>
        <taxon>Methylococcus</taxon>
    </lineage>
</organism>
<evidence type="ECO:0000313" key="4">
    <source>
        <dbReference type="EMBL" id="WWF00921.1"/>
    </source>
</evidence>
<protein>
    <submittedName>
        <fullName evidence="4">DUF2892 domain-containing protein</fullName>
    </submittedName>
</protein>
<keyword evidence="2" id="KW-1133">Transmembrane helix</keyword>
<feature type="domain" description="Inner membrane protein YgaP-like transmembrane" evidence="3">
    <location>
        <begin position="13"/>
        <end position="69"/>
    </location>
</feature>
<evidence type="ECO:0000256" key="2">
    <source>
        <dbReference type="SAM" id="Phobius"/>
    </source>
</evidence>
<proteinExistence type="predicted"/>
<keyword evidence="2" id="KW-0472">Membrane</keyword>
<sequence>MAFDYKKMLKRELNVGLKDRQYRMIGGAVALLLSVFLGNIFLLLIGIVLVATALMRWCPVYSGLSKSTVDPNEPAPDSGSHSGTESH</sequence>
<gene>
    <name evidence="4" type="ORF">N4J17_10565</name>
</gene>
<evidence type="ECO:0000256" key="1">
    <source>
        <dbReference type="SAM" id="MobiDB-lite"/>
    </source>
</evidence>
<evidence type="ECO:0000259" key="3">
    <source>
        <dbReference type="Pfam" id="PF11127"/>
    </source>
</evidence>
<name>A0ABZ2F1F5_METCP</name>
<dbReference type="RefSeq" id="WP_198323316.1">
    <property type="nucleotide sequence ID" value="NZ_CP104311.1"/>
</dbReference>
<keyword evidence="2" id="KW-0812">Transmembrane</keyword>
<accession>A0ABZ2F1F5</accession>
<dbReference type="InterPro" id="IPR021309">
    <property type="entry name" value="YgaP-like_TM"/>
</dbReference>
<feature type="transmembrane region" description="Helical" evidence="2">
    <location>
        <begin position="28"/>
        <end position="55"/>
    </location>
</feature>
<evidence type="ECO:0000313" key="5">
    <source>
        <dbReference type="Proteomes" id="UP001359308"/>
    </source>
</evidence>
<reference evidence="4 5" key="1">
    <citation type="submission" date="2022-09" db="EMBL/GenBank/DDBJ databases">
        <authorList>
            <person name="Giprobiosintez L."/>
        </authorList>
    </citation>
    <scope>NUCLEOTIDE SEQUENCE [LARGE SCALE GENOMIC DNA]</scope>
    <source>
        <strain evidence="5">VKPM-B-12549 (GBS-15)</strain>
    </source>
</reference>